<feature type="domain" description="ATP-cone" evidence="8">
    <location>
        <begin position="1"/>
        <end position="89"/>
    </location>
</feature>
<dbReference type="InterPro" id="IPR000788">
    <property type="entry name" value="RNR_lg_C"/>
</dbReference>
<dbReference type="SMART" id="SM00305">
    <property type="entry name" value="HintC"/>
    <property type="match status" value="2"/>
</dbReference>
<dbReference type="InterPro" id="IPR003587">
    <property type="entry name" value="Hint_dom_N"/>
</dbReference>
<evidence type="ECO:0000256" key="2">
    <source>
        <dbReference type="ARBA" id="ARBA00012274"/>
    </source>
</evidence>
<dbReference type="InterPro" id="IPR036844">
    <property type="entry name" value="Hint_dom_sf"/>
</dbReference>
<organism evidence="9">
    <name type="scientific">viral metagenome</name>
    <dbReference type="NCBI Taxonomy" id="1070528"/>
    <lineage>
        <taxon>unclassified sequences</taxon>
        <taxon>metagenomes</taxon>
        <taxon>organismal metagenomes</taxon>
    </lineage>
</organism>
<keyword evidence="6" id="KW-0560">Oxidoreductase</keyword>
<dbReference type="PRINTS" id="PR01183">
    <property type="entry name" value="RIBORDTASEM1"/>
</dbReference>
<dbReference type="InterPro" id="IPR013509">
    <property type="entry name" value="RNR_lsu_N"/>
</dbReference>
<dbReference type="FunFam" id="3.20.70.20:FF:000041">
    <property type="entry name" value="Ribonucleotide reductase catalytic subunit M1"/>
    <property type="match status" value="1"/>
</dbReference>
<dbReference type="InterPro" id="IPR039718">
    <property type="entry name" value="Rrm1"/>
</dbReference>
<dbReference type="NCBIfam" id="TIGR01445">
    <property type="entry name" value="intein_Nterm"/>
    <property type="match status" value="1"/>
</dbReference>
<name>A0A6C0KWM7_9ZZZZ</name>
<dbReference type="GO" id="GO:0005971">
    <property type="term" value="C:ribonucleoside-diphosphate reductase complex"/>
    <property type="evidence" value="ECO:0007669"/>
    <property type="project" value="TreeGrafter"/>
</dbReference>
<dbReference type="AlphaFoldDB" id="A0A6C0KWM7"/>
<dbReference type="InterPro" id="IPR030934">
    <property type="entry name" value="Intein_C"/>
</dbReference>
<protein>
    <recommendedName>
        <fullName evidence="2">ribonucleoside-diphosphate reductase</fullName>
        <ecNumber evidence="2">1.17.4.1</ecNumber>
    </recommendedName>
</protein>
<sequence>MRVLKRDNTYEDVSLYKVQKRIDSLCQGLNVAAIEIAQKVCSRIHDGVKTSTLDDEAARLCAQLITKHPDYGIVAARIAISNHQKKTSPSFSETINLLYNVTDVHGKHNPLVSDEVWNIVQTHKDKLNSIINYERDYNYDYFGFKTLERSYLLKVNGKFVERPQHMIMRVALGIHGWDLKEAIETYELMSTRYFTHATPTLFNAGTPRSQLASCFLIAMEDSITGMYKTLADCAQISKYAGGIGVHIHDIRATDSYIRGTNGQSTGIVPMLRVYNDAGRHVNQCFKGDTIVYTNNGPKHMENVVINDEIITIDGTFKPVLGISVNNINENILKISCKWTKSTGVYVTKQHQIYTIDDNDNIIEKSAEDLRCYDYVGFPFVYGDTSNVKIIYSSEHKCTIYWVKISSIEEVKYEGKVYDFNMKDNHNYLTDMGIVHNSGKRNGSIAVYLEPWHADIEKFLDLRKNSGNHEERCHDLFTAMWIPDLFMKRVDANADWSLMCPDECQGLTTAYGDDFEKLYEKYETEGKYRKKVKAQTLFYSIMRSQIETGTPYMLYKDAVNKKSNQSNLGTIKSSNLCVASETMIITDNGYKNIKEVSEVNNGITKVWNGTEFSEVTVIKTGEMQKLLTVNFSNGLSIRCTPYHKFHIVDTSDSLSKVKVIDAKDLKIDDTIIDYKIPKINSKEYDFYTNIKIKSVEDNNEYDDTYCFNEPLRHTGIFNGIITGNCTEITLYSDKDETAVCNLASIGLPTFVKYSDDSVPYFDFKELHRVTQVITRNLNKVIDRTFYPIPETRTSNLRHRPLGIGVQGLANTYVLMRMPFESPDASTLNRKIFATIYHAALTASVAISRRRYEYREELNNSTVVATNERKEYLIKYLNMIPEEEALKGQYSGAYSSFIGSPASQGKLQYDLWDVKEPETVDGFLDWVSLKEEIAQYGLRNSTLLAPMPTATTSQILGFNESFEAFTSNIYQRQTLAGEFTIINKHLIQDLLNLGMWNNEMKDKILSGSGSVQNIKDIPENVRLLYKTVWEIKQKIVIDQSADRAPYICQTQSLNIHLEDPDFAKMTNVHFYGWKKGLKTGMYYLRSRNKAKITAFTLENNKYALGGTSAASSSNINTMISSVSGVSGQPSEEEVLACRRDNPEGCVMCSG</sequence>
<evidence type="ECO:0000256" key="1">
    <source>
        <dbReference type="ARBA" id="ARBA00010406"/>
    </source>
</evidence>
<dbReference type="PANTHER" id="PTHR11573">
    <property type="entry name" value="RIBONUCLEOSIDE-DIPHOSPHATE REDUCTASE LARGE CHAIN"/>
    <property type="match status" value="1"/>
</dbReference>
<keyword evidence="5" id="KW-0067">ATP-binding</keyword>
<dbReference type="PANTHER" id="PTHR11573:SF6">
    <property type="entry name" value="RIBONUCLEOSIDE-DIPHOSPHATE REDUCTASE LARGE SUBUNIT"/>
    <property type="match status" value="1"/>
</dbReference>
<evidence type="ECO:0000256" key="4">
    <source>
        <dbReference type="ARBA" id="ARBA00022741"/>
    </source>
</evidence>
<evidence type="ECO:0000256" key="6">
    <source>
        <dbReference type="ARBA" id="ARBA00023002"/>
    </source>
</evidence>
<dbReference type="Pfam" id="PF00317">
    <property type="entry name" value="Ribonuc_red_lgN"/>
    <property type="match status" value="1"/>
</dbReference>
<dbReference type="InterPro" id="IPR003586">
    <property type="entry name" value="Hint_dom_C"/>
</dbReference>
<dbReference type="Pfam" id="PF02867">
    <property type="entry name" value="Ribonuc_red_lgC"/>
    <property type="match status" value="2"/>
</dbReference>
<evidence type="ECO:0000313" key="9">
    <source>
        <dbReference type="EMBL" id="QHU21087.1"/>
    </source>
</evidence>
<keyword evidence="7" id="KW-0215">Deoxyribonucleotide synthesis</keyword>
<evidence type="ECO:0000256" key="5">
    <source>
        <dbReference type="ARBA" id="ARBA00022840"/>
    </source>
</evidence>
<dbReference type="InterPro" id="IPR006141">
    <property type="entry name" value="Intein_N"/>
</dbReference>
<evidence type="ECO:0000256" key="7">
    <source>
        <dbReference type="ARBA" id="ARBA00023116"/>
    </source>
</evidence>
<dbReference type="PROSITE" id="PS51161">
    <property type="entry name" value="ATP_CONE"/>
    <property type="match status" value="1"/>
</dbReference>
<dbReference type="InterPro" id="IPR013346">
    <property type="entry name" value="NrdE_NrdA_C"/>
</dbReference>
<dbReference type="CDD" id="cd00081">
    <property type="entry name" value="Hint"/>
    <property type="match status" value="2"/>
</dbReference>
<dbReference type="InterPro" id="IPR005144">
    <property type="entry name" value="ATP-cone_dom"/>
</dbReference>
<proteinExistence type="inferred from homology"/>
<dbReference type="GO" id="GO:0005524">
    <property type="term" value="F:ATP binding"/>
    <property type="evidence" value="ECO:0007669"/>
    <property type="project" value="UniProtKB-KW"/>
</dbReference>
<dbReference type="GO" id="GO:0016539">
    <property type="term" value="P:intein-mediated protein splicing"/>
    <property type="evidence" value="ECO:0007669"/>
    <property type="project" value="InterPro"/>
</dbReference>
<dbReference type="EMBL" id="MN740978">
    <property type="protein sequence ID" value="QHU21087.1"/>
    <property type="molecule type" value="Genomic_DNA"/>
</dbReference>
<dbReference type="EC" id="1.17.4.1" evidence="2"/>
<dbReference type="SMART" id="SM00306">
    <property type="entry name" value="HintN"/>
    <property type="match status" value="2"/>
</dbReference>
<dbReference type="GO" id="GO:0004748">
    <property type="term" value="F:ribonucleoside-diphosphate reductase activity, thioredoxin disulfide as acceptor"/>
    <property type="evidence" value="ECO:0007669"/>
    <property type="project" value="UniProtKB-EC"/>
</dbReference>
<dbReference type="PROSITE" id="PS00089">
    <property type="entry name" value="RIBORED_LARGE"/>
    <property type="match status" value="1"/>
</dbReference>
<keyword evidence="3" id="KW-0021">Allosteric enzyme</keyword>
<dbReference type="Gene3D" id="3.20.70.20">
    <property type="match status" value="3"/>
</dbReference>
<reference evidence="9" key="1">
    <citation type="journal article" date="2020" name="Nature">
        <title>Giant virus diversity and host interactions through global metagenomics.</title>
        <authorList>
            <person name="Schulz F."/>
            <person name="Roux S."/>
            <person name="Paez-Espino D."/>
            <person name="Jungbluth S."/>
            <person name="Walsh D.A."/>
            <person name="Denef V.J."/>
            <person name="McMahon K.D."/>
            <person name="Konstantinidis K.T."/>
            <person name="Eloe-Fadrosh E.A."/>
            <person name="Kyrpides N.C."/>
            <person name="Woyke T."/>
        </authorList>
    </citation>
    <scope>NUCLEOTIDE SEQUENCE</scope>
    <source>
        <strain evidence="9">GVMAG-S-3300013094-100</strain>
    </source>
</reference>
<dbReference type="InterPro" id="IPR008926">
    <property type="entry name" value="RNR_R1-su_N"/>
</dbReference>
<evidence type="ECO:0000256" key="3">
    <source>
        <dbReference type="ARBA" id="ARBA00022533"/>
    </source>
</evidence>
<comment type="similarity">
    <text evidence="1">Belongs to the ribonucleoside diphosphate reductase large chain family.</text>
</comment>
<dbReference type="PROSITE" id="PS50818">
    <property type="entry name" value="INTEIN_C_TER"/>
    <property type="match status" value="1"/>
</dbReference>
<dbReference type="PROSITE" id="PS50817">
    <property type="entry name" value="INTEIN_N_TER"/>
    <property type="match status" value="2"/>
</dbReference>
<dbReference type="Pfam" id="PF03477">
    <property type="entry name" value="ATP-cone"/>
    <property type="match status" value="1"/>
</dbReference>
<dbReference type="GO" id="GO:0009263">
    <property type="term" value="P:deoxyribonucleotide biosynthetic process"/>
    <property type="evidence" value="ECO:0007669"/>
    <property type="project" value="UniProtKB-KW"/>
</dbReference>
<dbReference type="SUPFAM" id="SSF51294">
    <property type="entry name" value="Hedgehog/intein (Hint) domain"/>
    <property type="match status" value="2"/>
</dbReference>
<dbReference type="UniPathway" id="UPA00326"/>
<dbReference type="SUPFAM" id="SSF48168">
    <property type="entry name" value="R1 subunit of ribonucleotide reductase, N-terminal domain"/>
    <property type="match status" value="1"/>
</dbReference>
<evidence type="ECO:0000259" key="8">
    <source>
        <dbReference type="PROSITE" id="PS51161"/>
    </source>
</evidence>
<accession>A0A6C0KWM7</accession>
<keyword evidence="4" id="KW-0547">Nucleotide-binding</keyword>
<dbReference type="SUPFAM" id="SSF51998">
    <property type="entry name" value="PFL-like glycyl radical enzymes"/>
    <property type="match status" value="2"/>
</dbReference>